<evidence type="ECO:0000313" key="1">
    <source>
        <dbReference type="WBParaSite" id="SSTP_0001130600.1"/>
    </source>
</evidence>
<proteinExistence type="predicted"/>
<dbReference type="WBParaSite" id="SSTP_0001130600.1">
    <property type="protein sequence ID" value="SSTP_0001130600.1"/>
    <property type="gene ID" value="SSTP_0001130600"/>
</dbReference>
<organism evidence="1">
    <name type="scientific">Strongyloides stercoralis</name>
    <name type="common">Threadworm</name>
    <dbReference type="NCBI Taxonomy" id="6248"/>
    <lineage>
        <taxon>Eukaryota</taxon>
        <taxon>Metazoa</taxon>
        <taxon>Ecdysozoa</taxon>
        <taxon>Nematoda</taxon>
        <taxon>Chromadorea</taxon>
        <taxon>Rhabditida</taxon>
        <taxon>Tylenchina</taxon>
        <taxon>Panagrolaimomorpha</taxon>
        <taxon>Strongyloidoidea</taxon>
        <taxon>Strongyloididae</taxon>
        <taxon>Strongyloides</taxon>
    </lineage>
</organism>
<dbReference type="AlphaFoldDB" id="A0A0K0EPC2"/>
<accession>A0A0K0EPC2</accession>
<reference evidence="1" key="1">
    <citation type="submission" date="2015-08" db="UniProtKB">
        <authorList>
            <consortium name="WormBaseParasite"/>
        </authorList>
    </citation>
    <scope>IDENTIFICATION</scope>
</reference>
<protein>
    <submittedName>
        <fullName evidence="1">Uncharacterized protein</fullName>
    </submittedName>
</protein>
<sequence length="85" mass="9482">MTTTIVGKVAYSDNEHDETIDMFHSESISNQLPFSTIQSNMPNVVKTTNCPVVLMIAPATVICQQNNKFFGKMLEKLTINDDSEN</sequence>
<name>A0A0K0EPC2_STRER</name>